<dbReference type="Pfam" id="PF03328">
    <property type="entry name" value="HpcH_HpaI"/>
    <property type="match status" value="1"/>
</dbReference>
<comment type="caution">
    <text evidence="5">The sequence shown here is derived from an EMBL/GenBank/DDBJ whole genome shotgun (WGS) entry which is preliminary data.</text>
</comment>
<dbReference type="PANTHER" id="PTHR32308:SF10">
    <property type="entry name" value="CITRATE LYASE SUBUNIT BETA"/>
    <property type="match status" value="1"/>
</dbReference>
<protein>
    <submittedName>
        <fullName evidence="5">CoA ester lyase</fullName>
    </submittedName>
</protein>
<comment type="cofactor">
    <cofactor evidence="1">
        <name>Mg(2+)</name>
        <dbReference type="ChEBI" id="CHEBI:18420"/>
    </cofactor>
</comment>
<evidence type="ECO:0000256" key="3">
    <source>
        <dbReference type="ARBA" id="ARBA00022842"/>
    </source>
</evidence>
<evidence type="ECO:0000313" key="6">
    <source>
        <dbReference type="Proteomes" id="UP000758701"/>
    </source>
</evidence>
<dbReference type="Gene3D" id="3.20.20.60">
    <property type="entry name" value="Phosphoenolpyruvate-binding domains"/>
    <property type="match status" value="1"/>
</dbReference>
<proteinExistence type="predicted"/>
<keyword evidence="3" id="KW-0460">Magnesium</keyword>
<accession>A0ABS7VZB5</accession>
<dbReference type="InterPro" id="IPR005000">
    <property type="entry name" value="Aldolase/citrate-lyase_domain"/>
</dbReference>
<dbReference type="SUPFAM" id="SSF51621">
    <property type="entry name" value="Phosphoenolpyruvate/pyruvate domain"/>
    <property type="match status" value="1"/>
</dbReference>
<evidence type="ECO:0000256" key="2">
    <source>
        <dbReference type="ARBA" id="ARBA00022723"/>
    </source>
</evidence>
<dbReference type="EMBL" id="JAHSTP010000001">
    <property type="protein sequence ID" value="MBZ6150415.1"/>
    <property type="molecule type" value="Genomic_DNA"/>
</dbReference>
<evidence type="ECO:0000259" key="4">
    <source>
        <dbReference type="Pfam" id="PF03328"/>
    </source>
</evidence>
<evidence type="ECO:0000256" key="1">
    <source>
        <dbReference type="ARBA" id="ARBA00001946"/>
    </source>
</evidence>
<dbReference type="PANTHER" id="PTHR32308">
    <property type="entry name" value="LYASE BETA SUBUNIT, PUTATIVE (AFU_ORTHOLOGUE AFUA_4G13030)-RELATED"/>
    <property type="match status" value="1"/>
</dbReference>
<dbReference type="GO" id="GO:0016829">
    <property type="term" value="F:lyase activity"/>
    <property type="evidence" value="ECO:0007669"/>
    <property type="project" value="UniProtKB-KW"/>
</dbReference>
<dbReference type="InterPro" id="IPR011206">
    <property type="entry name" value="Citrate_lyase_beta/mcl1/mcl2"/>
</dbReference>
<evidence type="ECO:0000313" key="5">
    <source>
        <dbReference type="EMBL" id="MBZ6150415.1"/>
    </source>
</evidence>
<dbReference type="Proteomes" id="UP000758701">
    <property type="component" value="Unassembled WGS sequence"/>
</dbReference>
<gene>
    <name evidence="5" type="ORF">KVH32_04420</name>
</gene>
<reference evidence="5 6" key="1">
    <citation type="submission" date="2021-06" db="EMBL/GenBank/DDBJ databases">
        <title>Ecological speciation of a Streptomyces species isolated from different habitats and geographic origins.</title>
        <authorList>
            <person name="Wang J."/>
        </authorList>
    </citation>
    <scope>NUCLEOTIDE SEQUENCE [LARGE SCALE GENOMIC DNA]</scope>
    <source>
        <strain evidence="5 6">FXJ8.012</strain>
    </source>
</reference>
<organism evidence="5 6">
    <name type="scientific">Streptomyces olivaceus</name>
    <dbReference type="NCBI Taxonomy" id="47716"/>
    <lineage>
        <taxon>Bacteria</taxon>
        <taxon>Bacillati</taxon>
        <taxon>Actinomycetota</taxon>
        <taxon>Actinomycetes</taxon>
        <taxon>Kitasatosporales</taxon>
        <taxon>Streptomycetaceae</taxon>
        <taxon>Streptomyces</taxon>
    </lineage>
</organism>
<keyword evidence="6" id="KW-1185">Reference proteome</keyword>
<feature type="domain" description="HpcH/HpaI aldolase/citrate lyase" evidence="4">
    <location>
        <begin position="5"/>
        <end position="214"/>
    </location>
</feature>
<keyword evidence="5" id="KW-0456">Lyase</keyword>
<dbReference type="InterPro" id="IPR015813">
    <property type="entry name" value="Pyrv/PenolPyrv_kinase-like_dom"/>
</dbReference>
<keyword evidence="2" id="KW-0479">Metal-binding</keyword>
<dbReference type="InterPro" id="IPR040442">
    <property type="entry name" value="Pyrv_kinase-like_dom_sf"/>
</dbReference>
<dbReference type="PIRSF" id="PIRSF015582">
    <property type="entry name" value="Cit_lyase_B"/>
    <property type="match status" value="1"/>
</dbReference>
<sequence length="275" mass="28930">MTTARSILFVPGSRPDRYEKAAASAADLVVVDLEDAVGPDDKTTARASAFAWPGLPAAALRINAPGTDWYEADLAALTAAHASNRAPTAVLLPKADANTTEVTAASLPPGTALLPLIESARGIRDADATADCEGVVRLVFGSVDYAHDIAATPRPPAEDELLHARSTLVNASRAAGLAAPVDGVTLALDDEELTEREARRSRDLGFGGKLALHPRQLPGIHRAFLPTEAELAWARRALEAARTSNGGAIRLDGEIMDLPRLHQARRILAQADPPS</sequence>
<name>A0ABS7VZB5_STROV</name>